<accession>X1HE79</accession>
<dbReference type="AlphaFoldDB" id="X1HE79"/>
<proteinExistence type="predicted"/>
<reference evidence="4" key="1">
    <citation type="journal article" date="2014" name="Front. Microbiol.">
        <title>High frequency of phylogenetically diverse reductive dehalogenase-homologous genes in deep subseafloor sedimentary metagenomes.</title>
        <authorList>
            <person name="Kawai M."/>
            <person name="Futagami T."/>
            <person name="Toyoda A."/>
            <person name="Takaki Y."/>
            <person name="Nishi S."/>
            <person name="Hori S."/>
            <person name="Arai W."/>
            <person name="Tsubouchi T."/>
            <person name="Morono Y."/>
            <person name="Uchiyama I."/>
            <person name="Ito T."/>
            <person name="Fujiyama A."/>
            <person name="Inagaki F."/>
            <person name="Takami H."/>
        </authorList>
    </citation>
    <scope>NUCLEOTIDE SEQUENCE</scope>
    <source>
        <strain evidence="4">Expedition CK06-06</strain>
    </source>
</reference>
<dbReference type="EC" id="6.1.1.1" evidence="1"/>
<evidence type="ECO:0000256" key="2">
    <source>
        <dbReference type="ARBA" id="ARBA00033323"/>
    </source>
</evidence>
<protein>
    <recommendedName>
        <fullName evidence="1">tyrosine--tRNA ligase</fullName>
        <ecNumber evidence="1">6.1.1.1</ecNumber>
    </recommendedName>
    <alternativeName>
        <fullName evidence="2">Tyrosyl-tRNA synthetase</fullName>
    </alternativeName>
</protein>
<dbReference type="SUPFAM" id="SSF52374">
    <property type="entry name" value="Nucleotidylyl transferase"/>
    <property type="match status" value="1"/>
</dbReference>
<dbReference type="GO" id="GO:0006437">
    <property type="term" value="P:tyrosyl-tRNA aminoacylation"/>
    <property type="evidence" value="ECO:0007669"/>
    <property type="project" value="TreeGrafter"/>
</dbReference>
<comment type="catalytic activity">
    <reaction evidence="3">
        <text>tRNA(Tyr) + L-tyrosine + ATP = L-tyrosyl-tRNA(Tyr) + AMP + diphosphate + H(+)</text>
        <dbReference type="Rhea" id="RHEA:10220"/>
        <dbReference type="Rhea" id="RHEA-COMP:9706"/>
        <dbReference type="Rhea" id="RHEA-COMP:9707"/>
        <dbReference type="ChEBI" id="CHEBI:15378"/>
        <dbReference type="ChEBI" id="CHEBI:30616"/>
        <dbReference type="ChEBI" id="CHEBI:33019"/>
        <dbReference type="ChEBI" id="CHEBI:58315"/>
        <dbReference type="ChEBI" id="CHEBI:78442"/>
        <dbReference type="ChEBI" id="CHEBI:78536"/>
        <dbReference type="ChEBI" id="CHEBI:456215"/>
        <dbReference type="EC" id="6.1.1.1"/>
    </reaction>
</comment>
<evidence type="ECO:0000313" key="4">
    <source>
        <dbReference type="EMBL" id="GAH67722.1"/>
    </source>
</evidence>
<feature type="non-terminal residue" evidence="4">
    <location>
        <position position="56"/>
    </location>
</feature>
<dbReference type="EMBL" id="BARU01029506">
    <property type="protein sequence ID" value="GAH67722.1"/>
    <property type="molecule type" value="Genomic_DNA"/>
</dbReference>
<dbReference type="InterPro" id="IPR014729">
    <property type="entry name" value="Rossmann-like_a/b/a_fold"/>
</dbReference>
<organism evidence="4">
    <name type="scientific">marine sediment metagenome</name>
    <dbReference type="NCBI Taxonomy" id="412755"/>
    <lineage>
        <taxon>unclassified sequences</taxon>
        <taxon>metagenomes</taxon>
        <taxon>ecological metagenomes</taxon>
    </lineage>
</organism>
<dbReference type="PANTHER" id="PTHR46264">
    <property type="entry name" value="TYROSINE-TRNA LIGASE"/>
    <property type="match status" value="1"/>
</dbReference>
<gene>
    <name evidence="4" type="ORF">S03H2_46934</name>
</gene>
<sequence>MDTETRLNLVTRNLQEIIVVDELRELLETKDHPRGYVGFEPSGMMHAAHGLIVGKK</sequence>
<evidence type="ECO:0000256" key="1">
    <source>
        <dbReference type="ARBA" id="ARBA00013160"/>
    </source>
</evidence>
<name>X1HE79_9ZZZZ</name>
<comment type="caution">
    <text evidence="4">The sequence shown here is derived from an EMBL/GenBank/DDBJ whole genome shotgun (WGS) entry which is preliminary data.</text>
</comment>
<dbReference type="InterPro" id="IPR050489">
    <property type="entry name" value="Tyr-tRNA_synthase"/>
</dbReference>
<dbReference type="GO" id="GO:0005737">
    <property type="term" value="C:cytoplasm"/>
    <property type="evidence" value="ECO:0007669"/>
    <property type="project" value="TreeGrafter"/>
</dbReference>
<dbReference type="Gene3D" id="3.40.50.620">
    <property type="entry name" value="HUPs"/>
    <property type="match status" value="1"/>
</dbReference>
<evidence type="ECO:0000256" key="3">
    <source>
        <dbReference type="ARBA" id="ARBA00048248"/>
    </source>
</evidence>
<dbReference type="PANTHER" id="PTHR46264:SF4">
    <property type="entry name" value="TYROSINE--TRNA LIGASE, CYTOPLASMIC"/>
    <property type="match status" value="1"/>
</dbReference>
<dbReference type="GO" id="GO:0004831">
    <property type="term" value="F:tyrosine-tRNA ligase activity"/>
    <property type="evidence" value="ECO:0007669"/>
    <property type="project" value="UniProtKB-EC"/>
</dbReference>